<dbReference type="GO" id="GO:0015628">
    <property type="term" value="P:protein secretion by the type II secretion system"/>
    <property type="evidence" value="ECO:0007669"/>
    <property type="project" value="TreeGrafter"/>
</dbReference>
<dbReference type="NCBIfam" id="TIGR00426">
    <property type="entry name" value="competence protein ComEA helix-hairpin-helix repeat region"/>
    <property type="match status" value="1"/>
</dbReference>
<dbReference type="RefSeq" id="WP_091772640.1">
    <property type="nucleotide sequence ID" value="NZ_FOES01000004.1"/>
</dbReference>
<name>A0A1H9BPS0_9BACI</name>
<keyword evidence="4" id="KW-1185">Reference proteome</keyword>
<dbReference type="InterPro" id="IPR051675">
    <property type="entry name" value="Endo/Exo/Phosphatase_dom_1"/>
</dbReference>
<dbReference type="AlphaFoldDB" id="A0A1H9BPS0"/>
<dbReference type="Pfam" id="PF10531">
    <property type="entry name" value="SLBB"/>
    <property type="match status" value="1"/>
</dbReference>
<feature type="domain" description="Helix-hairpin-helix DNA-binding motif class 1" evidence="2">
    <location>
        <begin position="140"/>
        <end position="159"/>
    </location>
</feature>
<evidence type="ECO:0000256" key="1">
    <source>
        <dbReference type="SAM" id="Phobius"/>
    </source>
</evidence>
<evidence type="ECO:0000313" key="3">
    <source>
        <dbReference type="EMBL" id="SEP90994.1"/>
    </source>
</evidence>
<dbReference type="InterPro" id="IPR003583">
    <property type="entry name" value="Hlx-hairpin-Hlx_DNA-bd_motif"/>
</dbReference>
<keyword evidence="1" id="KW-0812">Transmembrane</keyword>
<protein>
    <submittedName>
        <fullName evidence="3">Competence protein ComEA</fullName>
    </submittedName>
</protein>
<dbReference type="SMART" id="SM00278">
    <property type="entry name" value="HhH1"/>
    <property type="match status" value="2"/>
</dbReference>
<dbReference type="OrthoDB" id="9790239at2"/>
<dbReference type="STRING" id="571933.SAMN05216362_10448"/>
<dbReference type="SUPFAM" id="SSF142984">
    <property type="entry name" value="Nqo1 middle domain-like"/>
    <property type="match status" value="1"/>
</dbReference>
<keyword evidence="1" id="KW-0472">Membrane</keyword>
<proteinExistence type="predicted"/>
<dbReference type="InterPro" id="IPR004509">
    <property type="entry name" value="Competence_ComEA_HhH"/>
</dbReference>
<feature type="domain" description="Helix-hairpin-helix DNA-binding motif class 1" evidence="2">
    <location>
        <begin position="170"/>
        <end position="189"/>
    </location>
</feature>
<dbReference type="InterPro" id="IPR010994">
    <property type="entry name" value="RuvA_2-like"/>
</dbReference>
<organism evidence="3 4">
    <name type="scientific">Piscibacillus halophilus</name>
    <dbReference type="NCBI Taxonomy" id="571933"/>
    <lineage>
        <taxon>Bacteria</taxon>
        <taxon>Bacillati</taxon>
        <taxon>Bacillota</taxon>
        <taxon>Bacilli</taxon>
        <taxon>Bacillales</taxon>
        <taxon>Bacillaceae</taxon>
        <taxon>Piscibacillus</taxon>
    </lineage>
</organism>
<dbReference type="SUPFAM" id="SSF47781">
    <property type="entry name" value="RuvA domain 2-like"/>
    <property type="match status" value="1"/>
</dbReference>
<dbReference type="PANTHER" id="PTHR21180:SF32">
    <property type="entry name" value="ENDONUCLEASE_EXONUCLEASE_PHOSPHATASE FAMILY DOMAIN-CONTAINING PROTEIN 1"/>
    <property type="match status" value="1"/>
</dbReference>
<sequence>MPINKFWYIIPVAVVLLVIWFWSSEKDDGLIEEVDEIESSELNQSDSDQRNETSNVIMVDVKGEVERPGVYEMREGQRVIDVIEQAGGLTSSADQTSVNLAMLLADEMVIYVATINDQQPQQVETMNESNKIRINVADIDELTQIPGIGEQKAKAIIQYREEHGYFNSAEDLLNISGIGKKTLERIQEFIMVP</sequence>
<keyword evidence="1" id="KW-1133">Transmembrane helix</keyword>
<reference evidence="3 4" key="1">
    <citation type="submission" date="2016-10" db="EMBL/GenBank/DDBJ databases">
        <authorList>
            <person name="de Groot N.N."/>
        </authorList>
    </citation>
    <scope>NUCLEOTIDE SEQUENCE [LARGE SCALE GENOMIC DNA]</scope>
    <source>
        <strain evidence="3 4">DSM 21633</strain>
    </source>
</reference>
<dbReference type="Proteomes" id="UP000199427">
    <property type="component" value="Unassembled WGS sequence"/>
</dbReference>
<dbReference type="Gene3D" id="3.10.560.10">
    <property type="entry name" value="Outer membrane lipoprotein wza domain like"/>
    <property type="match status" value="1"/>
</dbReference>
<dbReference type="GO" id="GO:0015627">
    <property type="term" value="C:type II protein secretion system complex"/>
    <property type="evidence" value="ECO:0007669"/>
    <property type="project" value="TreeGrafter"/>
</dbReference>
<gene>
    <name evidence="3" type="ORF">SAMN05216362_10448</name>
</gene>
<dbReference type="GO" id="GO:0006281">
    <property type="term" value="P:DNA repair"/>
    <property type="evidence" value="ECO:0007669"/>
    <property type="project" value="InterPro"/>
</dbReference>
<evidence type="ECO:0000313" key="4">
    <source>
        <dbReference type="Proteomes" id="UP000199427"/>
    </source>
</evidence>
<dbReference type="GO" id="GO:0003677">
    <property type="term" value="F:DNA binding"/>
    <property type="evidence" value="ECO:0007669"/>
    <property type="project" value="InterPro"/>
</dbReference>
<dbReference type="PANTHER" id="PTHR21180">
    <property type="entry name" value="ENDONUCLEASE/EXONUCLEASE/PHOSPHATASE FAMILY DOMAIN-CONTAINING PROTEIN 1"/>
    <property type="match status" value="1"/>
</dbReference>
<dbReference type="EMBL" id="FOES01000004">
    <property type="protein sequence ID" value="SEP90994.1"/>
    <property type="molecule type" value="Genomic_DNA"/>
</dbReference>
<dbReference type="InterPro" id="IPR019554">
    <property type="entry name" value="Soluble_ligand-bd"/>
</dbReference>
<evidence type="ECO:0000259" key="2">
    <source>
        <dbReference type="SMART" id="SM00278"/>
    </source>
</evidence>
<accession>A0A1H9BPS0</accession>
<dbReference type="Gene3D" id="1.10.150.310">
    <property type="entry name" value="Tex RuvX-like domain-like"/>
    <property type="match status" value="1"/>
</dbReference>
<dbReference type="Pfam" id="PF12836">
    <property type="entry name" value="HHH_3"/>
    <property type="match status" value="1"/>
</dbReference>
<feature type="transmembrane region" description="Helical" evidence="1">
    <location>
        <begin position="6"/>
        <end position="23"/>
    </location>
</feature>